<dbReference type="PANTHER" id="PTHR13617">
    <property type="entry name" value="PROTEIN ABHD18"/>
    <property type="match status" value="1"/>
</dbReference>
<dbReference type="InterPro" id="IPR029058">
    <property type="entry name" value="AB_hydrolase_fold"/>
</dbReference>
<comment type="caution">
    <text evidence="2">The sequence shown here is derived from an EMBL/GenBank/DDBJ whole genome shotgun (WGS) entry which is preliminary data.</text>
</comment>
<dbReference type="Pfam" id="PF09752">
    <property type="entry name" value="ABHD18"/>
    <property type="match status" value="1"/>
</dbReference>
<evidence type="ECO:0000313" key="3">
    <source>
        <dbReference type="Proteomes" id="UP000230066"/>
    </source>
</evidence>
<proteinExistence type="predicted"/>
<dbReference type="EMBL" id="JXXN02000548">
    <property type="protein sequence ID" value="THD27028.1"/>
    <property type="molecule type" value="Genomic_DNA"/>
</dbReference>
<dbReference type="InterPro" id="IPR019149">
    <property type="entry name" value="ABHD18"/>
</dbReference>
<gene>
    <name evidence="2" type="ORF">D915_002016</name>
</gene>
<dbReference type="Proteomes" id="UP000230066">
    <property type="component" value="Unassembled WGS sequence"/>
</dbReference>
<feature type="compositionally biased region" description="Polar residues" evidence="1">
    <location>
        <begin position="364"/>
        <end position="376"/>
    </location>
</feature>
<accession>A0A4E0RWB0</accession>
<dbReference type="SUPFAM" id="SSF53474">
    <property type="entry name" value="alpha/beta-Hydrolases"/>
    <property type="match status" value="1"/>
</dbReference>
<sequence length="563" mass="63490">MFPSFQVSFWNRIKYRRRLAFSRLDLLLIMSAFDKLYRSALPMKFFSRGWGKPDTLMKLIENINLVSNRDKFSSIANQVVPIIMEKRTEQKNAIILEGSFTSPLDRTLPGIMDPENRVARFQVVLPKQWKSQYKPICLHLSGTGDHTYSRRRVFLANKLLEDGIGSIIVMNPFYWKRKPKDQRGSSLNYVSDLFVMGGALIVECHTLLLWCEKHGYGPLALHGISMGGYMASLCATVWPKPISLIPCLSWTTASVVFVDGIMAAAVDWQTLTKQYFSDSIYATTIRSRIQPSIPPRYHYPHEAPDPFAVPNPVNAQNSAVTQTTCTDARVGDLPVSSELPTRSNHSGSTSSSSEISPSAPPISNVGQDSSQLDRPSDITQANRIDWARQYLPFNLSQLKVLDSLASWSIPESLRRSLDASIWHNSINLIRSFPDNLAANSMSTDPEVREFMRELLDFFTHLGNFSPLVDPRLVLSVTAEQDAYVPRQGVVPLNLLYPGSEIRVLPQSGHVGAYLRNTIWAMDFHNAIKDCLNRQIELHFDEPVLFGPLKSKTEDPENKTRKDA</sequence>
<evidence type="ECO:0000313" key="2">
    <source>
        <dbReference type="EMBL" id="THD27028.1"/>
    </source>
</evidence>
<keyword evidence="3" id="KW-1185">Reference proteome</keyword>
<feature type="compositionally biased region" description="Low complexity" evidence="1">
    <location>
        <begin position="343"/>
        <end position="363"/>
    </location>
</feature>
<dbReference type="AlphaFoldDB" id="A0A4E0RWB0"/>
<evidence type="ECO:0008006" key="4">
    <source>
        <dbReference type="Google" id="ProtNLM"/>
    </source>
</evidence>
<organism evidence="2 3">
    <name type="scientific">Fasciola hepatica</name>
    <name type="common">Liver fluke</name>
    <dbReference type="NCBI Taxonomy" id="6192"/>
    <lineage>
        <taxon>Eukaryota</taxon>
        <taxon>Metazoa</taxon>
        <taxon>Spiralia</taxon>
        <taxon>Lophotrochozoa</taxon>
        <taxon>Platyhelminthes</taxon>
        <taxon>Trematoda</taxon>
        <taxon>Digenea</taxon>
        <taxon>Plagiorchiida</taxon>
        <taxon>Echinostomata</taxon>
        <taxon>Echinostomatoidea</taxon>
        <taxon>Fasciolidae</taxon>
        <taxon>Fasciola</taxon>
    </lineage>
</organism>
<feature type="region of interest" description="Disordered" evidence="1">
    <location>
        <begin position="331"/>
        <end position="376"/>
    </location>
</feature>
<name>A0A4E0RWB0_FASHE</name>
<dbReference type="Gene3D" id="3.40.50.1820">
    <property type="entry name" value="alpha/beta hydrolase"/>
    <property type="match status" value="1"/>
</dbReference>
<protein>
    <recommendedName>
        <fullName evidence="4">Protein ABHD18</fullName>
    </recommendedName>
</protein>
<evidence type="ECO:0000256" key="1">
    <source>
        <dbReference type="SAM" id="MobiDB-lite"/>
    </source>
</evidence>
<dbReference type="PANTHER" id="PTHR13617:SF14">
    <property type="entry name" value="PROTEIN ABHD18"/>
    <property type="match status" value="1"/>
</dbReference>
<reference evidence="2" key="1">
    <citation type="submission" date="2019-03" db="EMBL/GenBank/DDBJ databases">
        <title>Improved annotation for the trematode Fasciola hepatica.</title>
        <authorList>
            <person name="Choi Y.-J."/>
            <person name="Martin J."/>
            <person name="Mitreva M."/>
        </authorList>
    </citation>
    <scope>NUCLEOTIDE SEQUENCE [LARGE SCALE GENOMIC DNA]</scope>
</reference>